<protein>
    <submittedName>
        <fullName evidence="7">RNA polymerase sigma-70 factor (ECF subfamily)</fullName>
    </submittedName>
</protein>
<dbReference type="Gene3D" id="1.10.1740.10">
    <property type="match status" value="1"/>
</dbReference>
<feature type="domain" description="RNA polymerase sigma factor 70 region 4 type 2" evidence="6">
    <location>
        <begin position="106"/>
        <end position="158"/>
    </location>
</feature>
<comment type="caution">
    <text evidence="7">The sequence shown here is derived from an EMBL/GenBank/DDBJ whole genome shotgun (WGS) entry which is preliminary data.</text>
</comment>
<gene>
    <name evidence="7" type="ORF">C7449_106285</name>
</gene>
<dbReference type="InterPro" id="IPR007627">
    <property type="entry name" value="RNA_pol_sigma70_r2"/>
</dbReference>
<evidence type="ECO:0000256" key="4">
    <source>
        <dbReference type="ARBA" id="ARBA00023163"/>
    </source>
</evidence>
<dbReference type="Pfam" id="PF08281">
    <property type="entry name" value="Sigma70_r4_2"/>
    <property type="match status" value="1"/>
</dbReference>
<evidence type="ECO:0000256" key="1">
    <source>
        <dbReference type="ARBA" id="ARBA00010641"/>
    </source>
</evidence>
<evidence type="ECO:0000313" key="7">
    <source>
        <dbReference type="EMBL" id="PTM93599.1"/>
    </source>
</evidence>
<proteinExistence type="inferred from homology"/>
<dbReference type="OrthoDB" id="9803470at2"/>
<dbReference type="AlphaFoldDB" id="A0A2T5B3Q7"/>
<dbReference type="Proteomes" id="UP000241247">
    <property type="component" value="Unassembled WGS sequence"/>
</dbReference>
<reference evidence="7 8" key="1">
    <citation type="submission" date="2018-04" db="EMBL/GenBank/DDBJ databases">
        <title>Genomic Encyclopedia of Type Strains, Phase IV (KMG-IV): sequencing the most valuable type-strain genomes for metagenomic binning, comparative biology and taxonomic classification.</title>
        <authorList>
            <person name="Goeker M."/>
        </authorList>
    </citation>
    <scope>NUCLEOTIDE SEQUENCE [LARGE SCALE GENOMIC DNA]</scope>
    <source>
        <strain evidence="7 8">DSM 7138</strain>
    </source>
</reference>
<dbReference type="Gene3D" id="1.10.10.10">
    <property type="entry name" value="Winged helix-like DNA-binding domain superfamily/Winged helix DNA-binding domain"/>
    <property type="match status" value="1"/>
</dbReference>
<sequence>MSSTRNERTRAEIVAYMPALRSFAYRFHRSRTDAEDLVQETLVKALANLDKFQEGTNLKSWMFTIMRNTFCTRAKLAKREAPGRDEDCGTLGGAAPAKQEWHLRGRELERAIARLSPASRTVIEMVAIEGATYEAAAARLNCAVGTVKSRLNRARVRLAAELEGSTPR</sequence>
<evidence type="ECO:0000259" key="6">
    <source>
        <dbReference type="Pfam" id="PF08281"/>
    </source>
</evidence>
<dbReference type="InterPro" id="IPR036388">
    <property type="entry name" value="WH-like_DNA-bd_sf"/>
</dbReference>
<dbReference type="SUPFAM" id="SSF88659">
    <property type="entry name" value="Sigma3 and sigma4 domains of RNA polymerase sigma factors"/>
    <property type="match status" value="1"/>
</dbReference>
<dbReference type="NCBIfam" id="TIGR02937">
    <property type="entry name" value="sigma70-ECF"/>
    <property type="match status" value="1"/>
</dbReference>
<evidence type="ECO:0000259" key="5">
    <source>
        <dbReference type="Pfam" id="PF04542"/>
    </source>
</evidence>
<dbReference type="PANTHER" id="PTHR43133:SF25">
    <property type="entry name" value="RNA POLYMERASE SIGMA FACTOR RFAY-RELATED"/>
    <property type="match status" value="1"/>
</dbReference>
<dbReference type="Pfam" id="PF04542">
    <property type="entry name" value="Sigma70_r2"/>
    <property type="match status" value="1"/>
</dbReference>
<feature type="domain" description="RNA polymerase sigma-70 region 2" evidence="5">
    <location>
        <begin position="15"/>
        <end position="76"/>
    </location>
</feature>
<comment type="similarity">
    <text evidence="1">Belongs to the sigma-70 factor family. ECF subfamily.</text>
</comment>
<keyword evidence="4" id="KW-0804">Transcription</keyword>
<dbReference type="CDD" id="cd06171">
    <property type="entry name" value="Sigma70_r4"/>
    <property type="match status" value="1"/>
</dbReference>
<name>A0A2T5B3Q7_MYCDI</name>
<dbReference type="PANTHER" id="PTHR43133">
    <property type="entry name" value="RNA POLYMERASE ECF-TYPE SIGMA FACTO"/>
    <property type="match status" value="1"/>
</dbReference>
<dbReference type="InterPro" id="IPR013324">
    <property type="entry name" value="RNA_pol_sigma_r3/r4-like"/>
</dbReference>
<dbReference type="EMBL" id="PZZZ01000006">
    <property type="protein sequence ID" value="PTM93599.1"/>
    <property type="molecule type" value="Genomic_DNA"/>
</dbReference>
<dbReference type="GO" id="GO:0003677">
    <property type="term" value="F:DNA binding"/>
    <property type="evidence" value="ECO:0007669"/>
    <property type="project" value="InterPro"/>
</dbReference>
<organism evidence="7 8">
    <name type="scientific">Mycoplana dimorpha</name>
    <dbReference type="NCBI Taxonomy" id="28320"/>
    <lineage>
        <taxon>Bacteria</taxon>
        <taxon>Pseudomonadati</taxon>
        <taxon>Pseudomonadota</taxon>
        <taxon>Alphaproteobacteria</taxon>
        <taxon>Hyphomicrobiales</taxon>
        <taxon>Rhizobiaceae</taxon>
        <taxon>Mycoplana</taxon>
    </lineage>
</organism>
<dbReference type="InterPro" id="IPR039425">
    <property type="entry name" value="RNA_pol_sigma-70-like"/>
</dbReference>
<dbReference type="GO" id="GO:0016987">
    <property type="term" value="F:sigma factor activity"/>
    <property type="evidence" value="ECO:0007669"/>
    <property type="project" value="UniProtKB-KW"/>
</dbReference>
<keyword evidence="3" id="KW-0731">Sigma factor</keyword>
<dbReference type="InterPro" id="IPR013325">
    <property type="entry name" value="RNA_pol_sigma_r2"/>
</dbReference>
<dbReference type="GO" id="GO:0006352">
    <property type="term" value="P:DNA-templated transcription initiation"/>
    <property type="evidence" value="ECO:0007669"/>
    <property type="project" value="InterPro"/>
</dbReference>
<accession>A0A2T5B3Q7</accession>
<evidence type="ECO:0000256" key="2">
    <source>
        <dbReference type="ARBA" id="ARBA00023015"/>
    </source>
</evidence>
<evidence type="ECO:0000256" key="3">
    <source>
        <dbReference type="ARBA" id="ARBA00023082"/>
    </source>
</evidence>
<dbReference type="RefSeq" id="WP_108003916.1">
    <property type="nucleotide sequence ID" value="NZ_JBHEEX010000005.1"/>
</dbReference>
<evidence type="ECO:0000313" key="8">
    <source>
        <dbReference type="Proteomes" id="UP000241247"/>
    </source>
</evidence>
<keyword evidence="2" id="KW-0805">Transcription regulation</keyword>
<dbReference type="InterPro" id="IPR014284">
    <property type="entry name" value="RNA_pol_sigma-70_dom"/>
</dbReference>
<dbReference type="SUPFAM" id="SSF88946">
    <property type="entry name" value="Sigma2 domain of RNA polymerase sigma factors"/>
    <property type="match status" value="1"/>
</dbReference>
<dbReference type="InterPro" id="IPR013249">
    <property type="entry name" value="RNA_pol_sigma70_r4_t2"/>
</dbReference>
<keyword evidence="8" id="KW-1185">Reference proteome</keyword>